<dbReference type="AlphaFoldDB" id="X0ZJM9"/>
<reference evidence="1" key="1">
    <citation type="journal article" date="2014" name="Front. Microbiol.">
        <title>High frequency of phylogenetically diverse reductive dehalogenase-homologous genes in deep subseafloor sedimentary metagenomes.</title>
        <authorList>
            <person name="Kawai M."/>
            <person name="Futagami T."/>
            <person name="Toyoda A."/>
            <person name="Takaki Y."/>
            <person name="Nishi S."/>
            <person name="Hori S."/>
            <person name="Arai W."/>
            <person name="Tsubouchi T."/>
            <person name="Morono Y."/>
            <person name="Uchiyama I."/>
            <person name="Ito T."/>
            <person name="Fujiyama A."/>
            <person name="Inagaki F."/>
            <person name="Takami H."/>
        </authorList>
    </citation>
    <scope>NUCLEOTIDE SEQUENCE</scope>
    <source>
        <strain evidence="1">Expedition CK06-06</strain>
    </source>
</reference>
<sequence length="32" mass="3755">KSIRYALSKDNVTITFMARPPDKEKIFSKLEK</sequence>
<dbReference type="EMBL" id="BART01007616">
    <property type="protein sequence ID" value="GAG60548.1"/>
    <property type="molecule type" value="Genomic_DNA"/>
</dbReference>
<protein>
    <submittedName>
        <fullName evidence="1">Uncharacterized protein</fullName>
    </submittedName>
</protein>
<name>X0ZJM9_9ZZZZ</name>
<feature type="non-terminal residue" evidence="1">
    <location>
        <position position="1"/>
    </location>
</feature>
<organism evidence="1">
    <name type="scientific">marine sediment metagenome</name>
    <dbReference type="NCBI Taxonomy" id="412755"/>
    <lineage>
        <taxon>unclassified sequences</taxon>
        <taxon>metagenomes</taxon>
        <taxon>ecological metagenomes</taxon>
    </lineage>
</organism>
<proteinExistence type="predicted"/>
<comment type="caution">
    <text evidence="1">The sequence shown here is derived from an EMBL/GenBank/DDBJ whole genome shotgun (WGS) entry which is preliminary data.</text>
</comment>
<accession>X0ZJM9</accession>
<evidence type="ECO:0000313" key="1">
    <source>
        <dbReference type="EMBL" id="GAG60548.1"/>
    </source>
</evidence>
<gene>
    <name evidence="1" type="ORF">S01H4_17308</name>
</gene>